<reference evidence="8 9" key="1">
    <citation type="submission" date="2016-10" db="EMBL/GenBank/DDBJ databases">
        <authorList>
            <person name="Varghese N."/>
            <person name="Submissions S."/>
        </authorList>
    </citation>
    <scope>NUCLEOTIDE SEQUENCE [LARGE SCALE GENOMIC DNA]</scope>
    <source>
        <strain evidence="8 9">DSM 17835</strain>
    </source>
</reference>
<dbReference type="InterPro" id="IPR047817">
    <property type="entry name" value="ABC2_TM_bact-type"/>
</dbReference>
<evidence type="ECO:0000256" key="2">
    <source>
        <dbReference type="ARBA" id="ARBA00007783"/>
    </source>
</evidence>
<evidence type="ECO:0000259" key="7">
    <source>
        <dbReference type="PROSITE" id="PS51012"/>
    </source>
</evidence>
<feature type="transmembrane region" description="Helical" evidence="6">
    <location>
        <begin position="107"/>
        <end position="132"/>
    </location>
</feature>
<evidence type="ECO:0000256" key="4">
    <source>
        <dbReference type="ARBA" id="ARBA00022989"/>
    </source>
</evidence>
<comment type="subcellular location">
    <subcellularLocation>
        <location evidence="6">Cell inner membrane</location>
        <topology evidence="6">Multi-pass membrane protein</topology>
    </subcellularLocation>
    <subcellularLocation>
        <location evidence="1">Membrane</location>
        <topology evidence="1">Multi-pass membrane protein</topology>
    </subcellularLocation>
</comment>
<dbReference type="PROSITE" id="PS51012">
    <property type="entry name" value="ABC_TM2"/>
    <property type="match status" value="1"/>
</dbReference>
<evidence type="ECO:0000256" key="5">
    <source>
        <dbReference type="ARBA" id="ARBA00023136"/>
    </source>
</evidence>
<comment type="similarity">
    <text evidence="2 6">Belongs to the ABC-2 integral membrane protein family.</text>
</comment>
<dbReference type="PRINTS" id="PR00164">
    <property type="entry name" value="ABC2TRNSPORT"/>
</dbReference>
<evidence type="ECO:0000256" key="1">
    <source>
        <dbReference type="ARBA" id="ARBA00004141"/>
    </source>
</evidence>
<comment type="caution">
    <text evidence="6">Lacks conserved residue(s) required for the propagation of feature annotation.</text>
</comment>
<evidence type="ECO:0000313" key="8">
    <source>
        <dbReference type="EMBL" id="SDE97010.1"/>
    </source>
</evidence>
<evidence type="ECO:0000313" key="9">
    <source>
        <dbReference type="Proteomes" id="UP000182858"/>
    </source>
</evidence>
<evidence type="ECO:0000256" key="3">
    <source>
        <dbReference type="ARBA" id="ARBA00022692"/>
    </source>
</evidence>
<sequence length="259" mass="28538">MSRVYDYLDETFAVCDAEVRKLVRDPTELLSRAIQPVLWLAVFGQVFSQVRGIPTGNLRYLDFMAPGILAQSILFSAIFYGIAIIWERDLGIVHKLLVTPAHRSALIMGKAFAAGLRGLVQAAVVYLVAIALHVEIRWEVMPMLTVAAGVFVGSCIFSTFSLVIACIVKTRERFMGIGQVLTMPLFFASNAIYPLELMPDWLKVIAVCNPLTYLVDALRSSMIVGGHSVYALSTSFTVMLSVFAMLLLLAARLYPGLAR</sequence>
<dbReference type="RefSeq" id="WP_010562903.1">
    <property type="nucleotide sequence ID" value="NZ_LT629689.1"/>
</dbReference>
<keyword evidence="9" id="KW-1185">Reference proteome</keyword>
<keyword evidence="6" id="KW-1003">Cell membrane</keyword>
<dbReference type="Proteomes" id="UP000182858">
    <property type="component" value="Chromosome I"/>
</dbReference>
<dbReference type="InterPro" id="IPR051784">
    <property type="entry name" value="Nod_factor_ABC_transporter"/>
</dbReference>
<dbReference type="InterPro" id="IPR013525">
    <property type="entry name" value="ABC2_TM"/>
</dbReference>
<organism evidence="8 9">
    <name type="scientific">Pseudomonas extremaustralis</name>
    <dbReference type="NCBI Taxonomy" id="359110"/>
    <lineage>
        <taxon>Bacteria</taxon>
        <taxon>Pseudomonadati</taxon>
        <taxon>Pseudomonadota</taxon>
        <taxon>Gammaproteobacteria</taxon>
        <taxon>Pseudomonadales</taxon>
        <taxon>Pseudomonadaceae</taxon>
        <taxon>Pseudomonas</taxon>
    </lineage>
</organism>
<dbReference type="PANTHER" id="PTHR43229">
    <property type="entry name" value="NODULATION PROTEIN J"/>
    <property type="match status" value="1"/>
</dbReference>
<keyword evidence="4 6" id="KW-1133">Transmembrane helix</keyword>
<dbReference type="PANTHER" id="PTHR43229:SF2">
    <property type="entry name" value="NODULATION PROTEIN J"/>
    <property type="match status" value="1"/>
</dbReference>
<evidence type="ECO:0000256" key="6">
    <source>
        <dbReference type="RuleBase" id="RU361157"/>
    </source>
</evidence>
<dbReference type="InterPro" id="IPR000412">
    <property type="entry name" value="ABC_2_transport"/>
</dbReference>
<dbReference type="PIRSF" id="PIRSF006648">
    <property type="entry name" value="DrrB"/>
    <property type="match status" value="1"/>
</dbReference>
<proteinExistence type="inferred from homology"/>
<keyword evidence="6" id="KW-0813">Transport</keyword>
<dbReference type="Pfam" id="PF01061">
    <property type="entry name" value="ABC2_membrane"/>
    <property type="match status" value="1"/>
</dbReference>
<accession>A0ABY0N4U5</accession>
<name>A0ABY0N4U5_9PSED</name>
<dbReference type="EMBL" id="LT629689">
    <property type="protein sequence ID" value="SDE97010.1"/>
    <property type="molecule type" value="Genomic_DNA"/>
</dbReference>
<feature type="transmembrane region" description="Helical" evidence="6">
    <location>
        <begin position="174"/>
        <end position="193"/>
    </location>
</feature>
<dbReference type="GeneID" id="78553057"/>
<feature type="transmembrane region" description="Helical" evidence="6">
    <location>
        <begin position="229"/>
        <end position="251"/>
    </location>
</feature>
<keyword evidence="5 6" id="KW-0472">Membrane</keyword>
<feature type="transmembrane region" description="Helical" evidence="6">
    <location>
        <begin position="68"/>
        <end position="86"/>
    </location>
</feature>
<feature type="transmembrane region" description="Helical" evidence="6">
    <location>
        <begin position="144"/>
        <end position="167"/>
    </location>
</feature>
<feature type="domain" description="ABC transmembrane type-2" evidence="7">
    <location>
        <begin position="27"/>
        <end position="257"/>
    </location>
</feature>
<keyword evidence="3 6" id="KW-0812">Transmembrane</keyword>
<gene>
    <name evidence="8" type="ORF">SAMN05216591_1564</name>
</gene>
<protein>
    <recommendedName>
        <fullName evidence="6">Transport permease protein</fullName>
    </recommendedName>
</protein>